<dbReference type="EMBL" id="FWXD01000016">
    <property type="protein sequence ID" value="SMC27226.1"/>
    <property type="molecule type" value="Genomic_DNA"/>
</dbReference>
<reference evidence="1 2" key="1">
    <citation type="submission" date="2017-04" db="EMBL/GenBank/DDBJ databases">
        <authorList>
            <person name="Afonso C.L."/>
            <person name="Miller P.J."/>
            <person name="Scott M.A."/>
            <person name="Spackman E."/>
            <person name="Goraichik I."/>
            <person name="Dimitrov K.M."/>
            <person name="Suarez D.L."/>
            <person name="Swayne D.E."/>
        </authorList>
    </citation>
    <scope>NUCLEOTIDE SEQUENCE [LARGE SCALE GENOMIC DNA]</scope>
    <source>
        <strain evidence="1 2">DSM 23236</strain>
    </source>
</reference>
<sequence>MPGANYTAISQRTNTYAEAKMLDTAAVVTVLNLFGDTKPLPKNKADNIKFRRPNLLAPATTPLTESVSPTTKPISYSDVSVQIQQYGDIIEITDKIADLCEDPVLNDACDIAGKQIADTMEAVCYGVLKAGTSVYYVNGAARNAVNTPITLNKLRAVVRFLQSNRSQPVTKMLDASPNYATRGIEAAYIAFCHTDVSADVRNLAGFVPVASYGNRKPVSEFELGTVENVRFIASPMLTPWADTGGAKGTMKSTSGTSADVYPIIVVGQSAYAHVPLKGRGAVEPKIINPDQIDKSDILGQKGYVGWKGYYASVILNQLWLARVETAVTDL</sequence>
<dbReference type="STRING" id="1121001.SAMN02745857_02759"/>
<organism evidence="1 2">
    <name type="scientific">Andreprevotia lacus DSM 23236</name>
    <dbReference type="NCBI Taxonomy" id="1121001"/>
    <lineage>
        <taxon>Bacteria</taxon>
        <taxon>Pseudomonadati</taxon>
        <taxon>Pseudomonadota</taxon>
        <taxon>Betaproteobacteria</taxon>
        <taxon>Neisseriales</taxon>
        <taxon>Chitinibacteraceae</taxon>
        <taxon>Andreprevotia</taxon>
    </lineage>
</organism>
<evidence type="ECO:0000313" key="1">
    <source>
        <dbReference type="EMBL" id="SMC27226.1"/>
    </source>
</evidence>
<dbReference type="OrthoDB" id="1936242at2"/>
<dbReference type="RefSeq" id="WP_084091393.1">
    <property type="nucleotide sequence ID" value="NZ_FWXD01000016.1"/>
</dbReference>
<keyword evidence="2" id="KW-1185">Reference proteome</keyword>
<dbReference type="NCBIfam" id="TIGR04387">
    <property type="entry name" value="capsid_maj_N4"/>
    <property type="match status" value="1"/>
</dbReference>
<accession>A0A1W1XTL5</accession>
<gene>
    <name evidence="1" type="ORF">SAMN02745857_02759</name>
</gene>
<proteinExistence type="predicted"/>
<dbReference type="AlphaFoldDB" id="A0A1W1XTL5"/>
<name>A0A1W1XTL5_9NEIS</name>
<protein>
    <submittedName>
        <fullName evidence="1">Major capsid protein, N4-gp56 family</fullName>
    </submittedName>
</protein>
<dbReference type="Proteomes" id="UP000192761">
    <property type="component" value="Unassembled WGS sequence"/>
</dbReference>
<dbReference type="Pfam" id="PF25209">
    <property type="entry name" value="Phage_capsid_4"/>
    <property type="match status" value="1"/>
</dbReference>
<evidence type="ECO:0000313" key="2">
    <source>
        <dbReference type="Proteomes" id="UP000192761"/>
    </source>
</evidence>